<gene>
    <name evidence="5" type="ORF">LNINA_LOCUS5600</name>
</gene>
<dbReference type="Pfam" id="PF02221">
    <property type="entry name" value="E1_DerP2_DerF2"/>
    <property type="match status" value="2"/>
</dbReference>
<dbReference type="PANTHER" id="PTHR11306:SF68">
    <property type="entry name" value="NPC INTRACELLULAR CHOLESTEROL TRANSPORTER 2"/>
    <property type="match status" value="1"/>
</dbReference>
<name>A0AAV1J937_9NEOP</name>
<organism evidence="5 6">
    <name type="scientific">Leptosia nina</name>
    <dbReference type="NCBI Taxonomy" id="320188"/>
    <lineage>
        <taxon>Eukaryota</taxon>
        <taxon>Metazoa</taxon>
        <taxon>Ecdysozoa</taxon>
        <taxon>Arthropoda</taxon>
        <taxon>Hexapoda</taxon>
        <taxon>Insecta</taxon>
        <taxon>Pterygota</taxon>
        <taxon>Neoptera</taxon>
        <taxon>Endopterygota</taxon>
        <taxon>Lepidoptera</taxon>
        <taxon>Glossata</taxon>
        <taxon>Ditrysia</taxon>
        <taxon>Papilionoidea</taxon>
        <taxon>Pieridae</taxon>
        <taxon>Pierinae</taxon>
        <taxon>Leptosia</taxon>
    </lineage>
</organism>
<keyword evidence="6" id="KW-1185">Reference proteome</keyword>
<dbReference type="SUPFAM" id="SSF81296">
    <property type="entry name" value="E set domains"/>
    <property type="match status" value="2"/>
</dbReference>
<evidence type="ECO:0000256" key="1">
    <source>
        <dbReference type="ARBA" id="ARBA00004613"/>
    </source>
</evidence>
<evidence type="ECO:0000256" key="3">
    <source>
        <dbReference type="ARBA" id="ARBA00022525"/>
    </source>
</evidence>
<dbReference type="Gene3D" id="2.60.40.770">
    <property type="match status" value="2"/>
</dbReference>
<comment type="similarity">
    <text evidence="2">Belongs to the NPC2 family.</text>
</comment>
<keyword evidence="3" id="KW-0964">Secreted</keyword>
<dbReference type="GO" id="GO:0032934">
    <property type="term" value="F:sterol binding"/>
    <property type="evidence" value="ECO:0007669"/>
    <property type="project" value="InterPro"/>
</dbReference>
<dbReference type="FunFam" id="2.60.40.770:FF:000001">
    <property type="entry name" value="NPC intracellular cholesterol transporter 2"/>
    <property type="match status" value="1"/>
</dbReference>
<protein>
    <recommendedName>
        <fullName evidence="4">MD-2-related lipid-recognition domain-containing protein</fullName>
    </recommendedName>
</protein>
<dbReference type="EMBL" id="CAVLEF010000007">
    <property type="protein sequence ID" value="CAK1545992.1"/>
    <property type="molecule type" value="Genomic_DNA"/>
</dbReference>
<dbReference type="GO" id="GO:0005576">
    <property type="term" value="C:extracellular region"/>
    <property type="evidence" value="ECO:0007669"/>
    <property type="project" value="UniProtKB-SubCell"/>
</dbReference>
<comment type="subcellular location">
    <subcellularLocation>
        <location evidence="1">Secreted</location>
    </subcellularLocation>
</comment>
<evidence type="ECO:0000259" key="4">
    <source>
        <dbReference type="Pfam" id="PF02221"/>
    </source>
</evidence>
<evidence type="ECO:0000313" key="5">
    <source>
        <dbReference type="EMBL" id="CAK1545992.1"/>
    </source>
</evidence>
<dbReference type="InterPro" id="IPR003172">
    <property type="entry name" value="ML_dom"/>
</dbReference>
<dbReference type="AlphaFoldDB" id="A0AAV1J937"/>
<proteinExistence type="inferred from homology"/>
<dbReference type="GO" id="GO:0015918">
    <property type="term" value="P:sterol transport"/>
    <property type="evidence" value="ECO:0007669"/>
    <property type="project" value="InterPro"/>
</dbReference>
<reference evidence="5 6" key="1">
    <citation type="submission" date="2023-11" db="EMBL/GenBank/DDBJ databases">
        <authorList>
            <person name="Okamura Y."/>
        </authorList>
    </citation>
    <scope>NUCLEOTIDE SEQUENCE [LARGE SCALE GENOMIC DNA]</scope>
</reference>
<dbReference type="Proteomes" id="UP001497472">
    <property type="component" value="Unassembled WGS sequence"/>
</dbReference>
<dbReference type="PANTHER" id="PTHR11306">
    <property type="entry name" value="NIEMANN PICK TYPE C2 PROTEIN NPC2-RELATED"/>
    <property type="match status" value="1"/>
</dbReference>
<dbReference type="InterPro" id="IPR014756">
    <property type="entry name" value="Ig_E-set"/>
</dbReference>
<comment type="caution">
    <text evidence="5">The sequence shown here is derived from an EMBL/GenBank/DDBJ whole genome shotgun (WGS) entry which is preliminary data.</text>
</comment>
<sequence>MCKPIHRRWGTCHALKIFSTHVKTIVSAAGLGELPIHIYIEGCINPPCRVIQGEDVVINVVFKAPYTIRSMRTKAVALSIIDYPLGENGRTCNFLSNTYCPILKDEIVQYTLRMHIERIFPTVAVDINFSVVDQDEKPIWCINTVVQVQSPTRQAIDIVLANTAISQFILTLKDAVRPPCPVISGEHVTINVVFKVPRTLRRMETKAYVPSYNIHFPLLGDSVTCNYLSNTYCPVLKDEVVQYTLRMFILPRLSAITLEIYFYVADENQQPIWCISVGIAVQSPTNNINIQNSTLIN</sequence>
<accession>A0AAV1J937</accession>
<dbReference type="InterPro" id="IPR039670">
    <property type="entry name" value="NPC2-like"/>
</dbReference>
<evidence type="ECO:0000313" key="6">
    <source>
        <dbReference type="Proteomes" id="UP001497472"/>
    </source>
</evidence>
<feature type="domain" description="MD-2-related lipid-recognition" evidence="4">
    <location>
        <begin position="176"/>
        <end position="277"/>
    </location>
</feature>
<evidence type="ECO:0000256" key="2">
    <source>
        <dbReference type="ARBA" id="ARBA00006370"/>
    </source>
</evidence>
<feature type="domain" description="MD-2-related lipid-recognition" evidence="4">
    <location>
        <begin position="44"/>
        <end position="147"/>
    </location>
</feature>